<feature type="domain" description="Brix" evidence="2">
    <location>
        <begin position="28"/>
        <end position="289"/>
    </location>
</feature>
<keyword evidence="4" id="KW-1185">Reference proteome</keyword>
<dbReference type="STRING" id="1890364.A0A2P6N8N0"/>
<dbReference type="GO" id="GO:0019843">
    <property type="term" value="F:rRNA binding"/>
    <property type="evidence" value="ECO:0007669"/>
    <property type="project" value="InterPro"/>
</dbReference>
<feature type="compositionally biased region" description="Basic and acidic residues" evidence="1">
    <location>
        <begin position="372"/>
        <end position="382"/>
    </location>
</feature>
<feature type="compositionally biased region" description="Basic residues" evidence="1">
    <location>
        <begin position="383"/>
        <end position="393"/>
    </location>
</feature>
<dbReference type="GO" id="GO:0000027">
    <property type="term" value="P:ribosomal large subunit assembly"/>
    <property type="evidence" value="ECO:0007669"/>
    <property type="project" value="TreeGrafter"/>
</dbReference>
<dbReference type="PANTHER" id="PTHR12661">
    <property type="entry name" value="PETER PAN-RELATED"/>
    <property type="match status" value="1"/>
</dbReference>
<feature type="compositionally biased region" description="Acidic residues" evidence="1">
    <location>
        <begin position="337"/>
        <end position="353"/>
    </location>
</feature>
<protein>
    <recommendedName>
        <fullName evidence="2">Brix domain-containing protein</fullName>
    </recommendedName>
</protein>
<evidence type="ECO:0000259" key="2">
    <source>
        <dbReference type="PROSITE" id="PS50833"/>
    </source>
</evidence>
<dbReference type="GO" id="GO:0006364">
    <property type="term" value="P:rRNA processing"/>
    <property type="evidence" value="ECO:0007669"/>
    <property type="project" value="InterPro"/>
</dbReference>
<name>A0A2P6N8N0_9EUKA</name>
<dbReference type="InterPro" id="IPR045112">
    <property type="entry name" value="PPAN-like"/>
</dbReference>
<feature type="compositionally biased region" description="Basic residues" evidence="1">
    <location>
        <begin position="1"/>
        <end position="12"/>
    </location>
</feature>
<dbReference type="InParanoid" id="A0A2P6N8N0"/>
<dbReference type="OrthoDB" id="10261452at2759"/>
<dbReference type="EMBL" id="MDYQ01000154">
    <property type="protein sequence ID" value="PRP80308.1"/>
    <property type="molecule type" value="Genomic_DNA"/>
</dbReference>
<organism evidence="3 4">
    <name type="scientific">Planoprotostelium fungivorum</name>
    <dbReference type="NCBI Taxonomy" id="1890364"/>
    <lineage>
        <taxon>Eukaryota</taxon>
        <taxon>Amoebozoa</taxon>
        <taxon>Evosea</taxon>
        <taxon>Variosea</taxon>
        <taxon>Cavosteliida</taxon>
        <taxon>Cavosteliaceae</taxon>
        <taxon>Planoprotostelium</taxon>
    </lineage>
</organism>
<dbReference type="SMART" id="SM00879">
    <property type="entry name" value="Brix"/>
    <property type="match status" value="1"/>
</dbReference>
<reference evidence="3 4" key="1">
    <citation type="journal article" date="2018" name="Genome Biol. Evol.">
        <title>Multiple Roots of Fruiting Body Formation in Amoebozoa.</title>
        <authorList>
            <person name="Hillmann F."/>
            <person name="Forbes G."/>
            <person name="Novohradska S."/>
            <person name="Ferling I."/>
            <person name="Riege K."/>
            <person name="Groth M."/>
            <person name="Westermann M."/>
            <person name="Marz M."/>
            <person name="Spaller T."/>
            <person name="Winckler T."/>
            <person name="Schaap P."/>
            <person name="Glockner G."/>
        </authorList>
    </citation>
    <scope>NUCLEOTIDE SEQUENCE [LARGE SCALE GENOMIC DNA]</scope>
    <source>
        <strain evidence="3 4">Jena</strain>
    </source>
</reference>
<feature type="region of interest" description="Disordered" evidence="1">
    <location>
        <begin position="316"/>
        <end position="393"/>
    </location>
</feature>
<feature type="region of interest" description="Disordered" evidence="1">
    <location>
        <begin position="1"/>
        <end position="22"/>
    </location>
</feature>
<sequence>MPGGHAHKKGNKKKEVTAGATEEEKKAPQAFIFKVGVVPKSVRMLRNDLRGMMKPYNAYKLKEKKTNKLKDFLSVAGPLGVTHFCILTATEFGTYLRLCKIPRGPTLTFNITSYTTCKDIRVNINSRASPSQDWMFPPLVILSNFPQDTEQTKLASIMIQNMFPAINVHKTDLSECKRVVIFYYNRESNTIELRHYFITTSIVGINKNLKQLVKNRIPNIRNFDDISEYVLGDWAGADSEAEDGPENTVEIKNQISRARSQSDQNAIRLTELGPRMTLELVKVEDGFCEGKVLYHSTVTKTAEEVAELDRKAAEKKKLKKQRQKEQEKNVKRKRGTEEEDKSDEEKEDDDDDEDKPKKEKYNPLYRRKKGQNKGEDKEGGKEKSKRPIKKSKK</sequence>
<dbReference type="PROSITE" id="PS50833">
    <property type="entry name" value="BRIX"/>
    <property type="match status" value="1"/>
</dbReference>
<comment type="caution">
    <text evidence="3">The sequence shown here is derived from an EMBL/GenBank/DDBJ whole genome shotgun (WGS) entry which is preliminary data.</text>
</comment>
<proteinExistence type="predicted"/>
<dbReference type="FunCoup" id="A0A2P6N8N0">
    <property type="interactions" value="390"/>
</dbReference>
<dbReference type="GO" id="GO:0030687">
    <property type="term" value="C:preribosome, large subunit precursor"/>
    <property type="evidence" value="ECO:0007669"/>
    <property type="project" value="TreeGrafter"/>
</dbReference>
<evidence type="ECO:0000256" key="1">
    <source>
        <dbReference type="SAM" id="MobiDB-lite"/>
    </source>
</evidence>
<gene>
    <name evidence="3" type="ORF">PROFUN_11786</name>
</gene>
<accession>A0A2P6N8N0</accession>
<dbReference type="Pfam" id="PF04427">
    <property type="entry name" value="Brix"/>
    <property type="match status" value="1"/>
</dbReference>
<dbReference type="Proteomes" id="UP000241769">
    <property type="component" value="Unassembled WGS sequence"/>
</dbReference>
<dbReference type="AlphaFoldDB" id="A0A2P6N8N0"/>
<dbReference type="InterPro" id="IPR007109">
    <property type="entry name" value="Brix"/>
</dbReference>
<evidence type="ECO:0000313" key="4">
    <source>
        <dbReference type="Proteomes" id="UP000241769"/>
    </source>
</evidence>
<dbReference type="PANTHER" id="PTHR12661:SF5">
    <property type="entry name" value="SUPPRESSOR OF SWI4 1 HOMOLOG"/>
    <property type="match status" value="1"/>
</dbReference>
<evidence type="ECO:0000313" key="3">
    <source>
        <dbReference type="EMBL" id="PRP80308.1"/>
    </source>
</evidence>